<evidence type="ECO:0000313" key="2">
    <source>
        <dbReference type="EMBL" id="SMR01514.1"/>
    </source>
</evidence>
<dbReference type="Proteomes" id="UP000195877">
    <property type="component" value="Chromosome 1"/>
</dbReference>
<evidence type="ECO:0000313" key="4">
    <source>
        <dbReference type="Proteomes" id="UP000195953"/>
    </source>
</evidence>
<reference evidence="2 4" key="2">
    <citation type="submission" date="2017-05" db="EMBL/GenBank/DDBJ databases">
        <authorList>
            <person name="Song R."/>
            <person name="Chenine A.L."/>
            <person name="Ruprecht R.M."/>
        </authorList>
    </citation>
    <scope>NUCLEOTIDE SEQUENCE [LARGE SCALE GENOMIC DNA]</scope>
    <source>
        <strain evidence="2">PD5205</strain>
    </source>
</reference>
<evidence type="ECO:0000313" key="3">
    <source>
        <dbReference type="Proteomes" id="UP000195877"/>
    </source>
</evidence>
<reference evidence="1 3" key="1">
    <citation type="submission" date="2017-05" db="EMBL/GenBank/DDBJ databases">
        <authorList>
            <person name="Blom J."/>
        </authorList>
    </citation>
    <scope>NUCLEOTIDE SEQUENCE [LARGE SCALE GENOMIC DNA]</scope>
    <source>
        <strain evidence="1">PD885</strain>
    </source>
</reference>
<evidence type="ECO:0000313" key="1">
    <source>
        <dbReference type="EMBL" id="SMR01039.1"/>
    </source>
</evidence>
<dbReference type="EMBL" id="LT853885">
    <property type="protein sequence ID" value="SMR01514.1"/>
    <property type="molecule type" value="Genomic_DNA"/>
</dbReference>
<organism evidence="2 4">
    <name type="scientific">Xanthomonas fragariae</name>
    <dbReference type="NCBI Taxonomy" id="48664"/>
    <lineage>
        <taxon>Bacteria</taxon>
        <taxon>Pseudomonadati</taxon>
        <taxon>Pseudomonadota</taxon>
        <taxon>Gammaproteobacteria</taxon>
        <taxon>Lysobacterales</taxon>
        <taxon>Lysobacteraceae</taxon>
        <taxon>Xanthomonas</taxon>
    </lineage>
</organism>
<dbReference type="Proteomes" id="UP000195953">
    <property type="component" value="Chromosome 1"/>
</dbReference>
<protein>
    <submittedName>
        <fullName evidence="2">Transposase-like protein</fullName>
    </submittedName>
</protein>
<name>A0A1Y6HDC0_9XANT</name>
<dbReference type="AlphaFoldDB" id="A0A1Y6HDC0"/>
<keyword evidence="3" id="KW-1185">Reference proteome</keyword>
<dbReference type="EMBL" id="LT853882">
    <property type="protein sequence ID" value="SMR01039.1"/>
    <property type="molecule type" value="Genomic_DNA"/>
</dbReference>
<accession>A0A1Y6HDC0</accession>
<sequence length="83" mass="9245">MIGTQWGCARYRGDEWGSQLFAVDGALLRTPDTEKLCEHFGSGNAGTDRRTPFPMLPLVTLMNVHSHVLLDAQLSPYRAVRDV</sequence>
<gene>
    <name evidence="2" type="ORF">PD5205_00193</name>
    <name evidence="1" type="ORF">PD885_03819</name>
</gene>
<proteinExistence type="predicted"/>